<dbReference type="PATRIC" id="fig|80852.17.peg.3787"/>
<dbReference type="GeneID" id="28543243"/>
<dbReference type="HOGENOM" id="CLU_959588_0_0_6"/>
<dbReference type="KEGG" id="awd:AWOD_II_0988"/>
<feature type="transmembrane region" description="Helical" evidence="1">
    <location>
        <begin position="21"/>
        <end position="38"/>
    </location>
</feature>
<feature type="transmembrane region" description="Helical" evidence="1">
    <location>
        <begin position="175"/>
        <end position="195"/>
    </location>
</feature>
<name>A0A090IAV1_9GAMM</name>
<gene>
    <name evidence="2" type="ORF">AWOD_II_0988</name>
</gene>
<protein>
    <submittedName>
        <fullName evidence="2">Membrane protein</fullName>
    </submittedName>
</protein>
<keyword evidence="1" id="KW-0472">Membrane</keyword>
<organism evidence="2 3">
    <name type="scientific">Aliivibrio wodanis</name>
    <dbReference type="NCBI Taxonomy" id="80852"/>
    <lineage>
        <taxon>Bacteria</taxon>
        <taxon>Pseudomonadati</taxon>
        <taxon>Pseudomonadota</taxon>
        <taxon>Gammaproteobacteria</taxon>
        <taxon>Vibrionales</taxon>
        <taxon>Vibrionaceae</taxon>
        <taxon>Aliivibrio</taxon>
    </lineage>
</organism>
<feature type="transmembrane region" description="Helical" evidence="1">
    <location>
        <begin position="251"/>
        <end position="272"/>
    </location>
</feature>
<keyword evidence="1" id="KW-0812">Transmembrane</keyword>
<keyword evidence="1" id="KW-1133">Transmembrane helix</keyword>
<proteinExistence type="predicted"/>
<dbReference type="Proteomes" id="UP000032427">
    <property type="component" value="Chromosome 2"/>
</dbReference>
<feature type="transmembrane region" description="Helical" evidence="1">
    <location>
        <begin position="67"/>
        <end position="87"/>
    </location>
</feature>
<evidence type="ECO:0000256" key="1">
    <source>
        <dbReference type="SAM" id="Phobius"/>
    </source>
</evidence>
<sequence>MRPFLFMLEKEFIEHKTVTRVPLFILVCGVALFISVMMNTSLQDNLFISVQTQGDFTPFSTEFSNDLQMMLSFMAGILSLALTTTYFSKTLRKERKEGSSAFWRSLPISSQYTHAVKLAFGLIAIPLIFSLLVLVANLFFWIISLSSDTVLVMLHEHTSFISIITNWLQFMGRMMLVSLVMLPIAALIISISQVSNSPLIVVFLGGYALKVMSTWILGWDGIAVFLTHIYKIPTTILLSNNPLMSFANAGVGFLTLYSLIGVIALFVSVSLYRTTEVSWQSLNPNWVFKR</sequence>
<feature type="transmembrane region" description="Helical" evidence="1">
    <location>
        <begin position="207"/>
        <end position="230"/>
    </location>
</feature>
<dbReference type="AlphaFoldDB" id="A0A090IAV1"/>
<reference evidence="3" key="1">
    <citation type="submission" date="2014-09" db="EMBL/GenBank/DDBJ databases">
        <authorList>
            <person name="Hjerde E."/>
        </authorList>
    </citation>
    <scope>NUCLEOTIDE SEQUENCE [LARGE SCALE GENOMIC DNA]</scope>
    <source>
        <strain evidence="3">06/09/139</strain>
    </source>
</reference>
<dbReference type="STRING" id="80852.AWOD_II_0988"/>
<dbReference type="OrthoDB" id="118685at2"/>
<evidence type="ECO:0000313" key="2">
    <source>
        <dbReference type="EMBL" id="CED57607.1"/>
    </source>
</evidence>
<evidence type="ECO:0000313" key="3">
    <source>
        <dbReference type="Proteomes" id="UP000032427"/>
    </source>
</evidence>
<keyword evidence="3" id="KW-1185">Reference proteome</keyword>
<feature type="transmembrane region" description="Helical" evidence="1">
    <location>
        <begin position="118"/>
        <end position="143"/>
    </location>
</feature>
<dbReference type="EMBL" id="LN554847">
    <property type="protein sequence ID" value="CED57607.1"/>
    <property type="molecule type" value="Genomic_DNA"/>
</dbReference>
<accession>A0A090IAV1</accession>